<evidence type="ECO:0000259" key="2">
    <source>
        <dbReference type="Pfam" id="PF18289"/>
    </source>
</evidence>
<evidence type="ECO:0000256" key="1">
    <source>
        <dbReference type="SAM" id="MobiDB-lite"/>
    </source>
</evidence>
<dbReference type="Proteomes" id="UP000603297">
    <property type="component" value="Unassembled WGS sequence"/>
</dbReference>
<dbReference type="PANTHER" id="PTHR14362:SF2">
    <property type="entry name" value="COILED-COIL DOMAIN-CONTAINING PROTEIN 81"/>
    <property type="match status" value="1"/>
</dbReference>
<evidence type="ECO:0000313" key="4">
    <source>
        <dbReference type="Proteomes" id="UP000603297"/>
    </source>
</evidence>
<dbReference type="Pfam" id="PF18289">
    <property type="entry name" value="HU-CCDC81_euk_2"/>
    <property type="match status" value="1"/>
</dbReference>
<dbReference type="InterPro" id="IPR040673">
    <property type="entry name" value="CCDC81_HU_dom_2"/>
</dbReference>
<feature type="region of interest" description="Disordered" evidence="1">
    <location>
        <begin position="1"/>
        <end position="22"/>
    </location>
</feature>
<dbReference type="OrthoDB" id="125906at2759"/>
<sequence length="142" mass="15766">MQIPKSQISTSKSQNSTLGGKQIPKSQKFRLQGVRIPTLGALDVVPWQAQVGDMEVTTRRPIFCLARNLVQCHNLMDDWEFQPGNLDPLRTFAVAAVLGLPRRRVEGTLQTTMSLLSRCLGTGEDVALVLKDIGVLLVERRK</sequence>
<feature type="domain" description="CCDC81 HU" evidence="2">
    <location>
        <begin position="88"/>
        <end position="142"/>
    </location>
</feature>
<dbReference type="AlphaFoldDB" id="A0A852N8Q4"/>
<gene>
    <name evidence="3" type="primary">Ccdc81_1</name>
    <name evidence="3" type="ORF">PTEMEL_R15886</name>
</gene>
<feature type="non-terminal residue" evidence="3">
    <location>
        <position position="142"/>
    </location>
</feature>
<accession>A0A852N8Q4</accession>
<dbReference type="EMBL" id="WEIY01001683">
    <property type="protein sequence ID" value="NXY12284.1"/>
    <property type="molecule type" value="Genomic_DNA"/>
</dbReference>
<reference evidence="3" key="1">
    <citation type="submission" date="2020-02" db="EMBL/GenBank/DDBJ databases">
        <title>Bird 10,000 Genomes (B10K) Project - Family phase.</title>
        <authorList>
            <person name="Zhang G."/>
        </authorList>
    </citation>
    <scope>NUCLEOTIDE SEQUENCE</scope>
    <source>
        <strain evidence="3">B10K-IZ-033-77</strain>
    </source>
</reference>
<dbReference type="GO" id="GO:0005815">
    <property type="term" value="C:microtubule organizing center"/>
    <property type="evidence" value="ECO:0007669"/>
    <property type="project" value="TreeGrafter"/>
</dbReference>
<feature type="non-terminal residue" evidence="3">
    <location>
        <position position="1"/>
    </location>
</feature>
<proteinExistence type="predicted"/>
<dbReference type="PANTHER" id="PTHR14362">
    <property type="entry name" value="COILED-COIL DOMAIN-CONTAINING PROTEIN 81"/>
    <property type="match status" value="1"/>
</dbReference>
<name>A0A852N8Q4_9PASS</name>
<protein>
    <submittedName>
        <fullName evidence="3">CCD81 protein</fullName>
    </submittedName>
</protein>
<organism evidence="3 4">
    <name type="scientific">Pteruthius melanotis</name>
    <dbReference type="NCBI Taxonomy" id="357074"/>
    <lineage>
        <taxon>Eukaryota</taxon>
        <taxon>Metazoa</taxon>
        <taxon>Chordata</taxon>
        <taxon>Craniata</taxon>
        <taxon>Vertebrata</taxon>
        <taxon>Euteleostomi</taxon>
        <taxon>Archelosauria</taxon>
        <taxon>Archosauria</taxon>
        <taxon>Dinosauria</taxon>
        <taxon>Saurischia</taxon>
        <taxon>Theropoda</taxon>
        <taxon>Coelurosauria</taxon>
        <taxon>Aves</taxon>
        <taxon>Neognathae</taxon>
        <taxon>Neoaves</taxon>
        <taxon>Telluraves</taxon>
        <taxon>Australaves</taxon>
        <taxon>Passeriformes</taxon>
        <taxon>Sylvioidea</taxon>
        <taxon>Timaliidae</taxon>
        <taxon>Pteruthius</taxon>
    </lineage>
</organism>
<keyword evidence="4" id="KW-1185">Reference proteome</keyword>
<dbReference type="InterPro" id="IPR026295">
    <property type="entry name" value="CCD81"/>
</dbReference>
<evidence type="ECO:0000313" key="3">
    <source>
        <dbReference type="EMBL" id="NXY12284.1"/>
    </source>
</evidence>
<feature type="compositionally biased region" description="Polar residues" evidence="1">
    <location>
        <begin position="1"/>
        <end position="19"/>
    </location>
</feature>
<comment type="caution">
    <text evidence="3">The sequence shown here is derived from an EMBL/GenBank/DDBJ whole genome shotgun (WGS) entry which is preliminary data.</text>
</comment>